<dbReference type="SUPFAM" id="SSF54593">
    <property type="entry name" value="Glyoxalase/Bleomycin resistance protein/Dihydroxybiphenyl dioxygenase"/>
    <property type="match status" value="1"/>
</dbReference>
<dbReference type="RefSeq" id="WP_193781339.1">
    <property type="nucleotide sequence ID" value="NZ_JADDOJ010000063.1"/>
</dbReference>
<evidence type="ECO:0000313" key="2">
    <source>
        <dbReference type="EMBL" id="MBE7941777.1"/>
    </source>
</evidence>
<dbReference type="EMBL" id="JADDOJ010000063">
    <property type="protein sequence ID" value="MBE7941777.1"/>
    <property type="molecule type" value="Genomic_DNA"/>
</dbReference>
<proteinExistence type="predicted"/>
<protein>
    <submittedName>
        <fullName evidence="2">VOC family protein</fullName>
    </submittedName>
</protein>
<dbReference type="PROSITE" id="PS51819">
    <property type="entry name" value="VOC"/>
    <property type="match status" value="1"/>
</dbReference>
<dbReference type="InterPro" id="IPR004360">
    <property type="entry name" value="Glyas_Fos-R_dOase_dom"/>
</dbReference>
<name>A0ABR9SJ45_9BURK</name>
<organism evidence="2 3">
    <name type="scientific">Ramlibacter aquaticus</name>
    <dbReference type="NCBI Taxonomy" id="2780094"/>
    <lineage>
        <taxon>Bacteria</taxon>
        <taxon>Pseudomonadati</taxon>
        <taxon>Pseudomonadota</taxon>
        <taxon>Betaproteobacteria</taxon>
        <taxon>Burkholderiales</taxon>
        <taxon>Comamonadaceae</taxon>
        <taxon>Ramlibacter</taxon>
    </lineage>
</organism>
<feature type="domain" description="VOC" evidence="1">
    <location>
        <begin position="1"/>
        <end position="123"/>
    </location>
</feature>
<gene>
    <name evidence="2" type="ORF">IM725_14440</name>
</gene>
<keyword evidence="3" id="KW-1185">Reference proteome</keyword>
<evidence type="ECO:0000259" key="1">
    <source>
        <dbReference type="PROSITE" id="PS51819"/>
    </source>
</evidence>
<sequence length="127" mass="13440">MFSHVMVGTADLERSRRFYDAVLGTLGVGAGFQDRHRIFWRSPTGTFSATLPINGEPACAANGGTIGFACSSKEQVDAWHAAGVANGGATCEDPPGVREGSVGSLYLAYLRDPDGNKLCALYRMPKA</sequence>
<dbReference type="Pfam" id="PF00903">
    <property type="entry name" value="Glyoxalase"/>
    <property type="match status" value="1"/>
</dbReference>
<accession>A0ABR9SJ45</accession>
<dbReference type="Proteomes" id="UP000715965">
    <property type="component" value="Unassembled WGS sequence"/>
</dbReference>
<dbReference type="PANTHER" id="PTHR35006:SF1">
    <property type="entry name" value="BLL2941 PROTEIN"/>
    <property type="match status" value="1"/>
</dbReference>
<dbReference type="InterPro" id="IPR029068">
    <property type="entry name" value="Glyas_Bleomycin-R_OHBP_Dase"/>
</dbReference>
<dbReference type="InterPro" id="IPR037523">
    <property type="entry name" value="VOC_core"/>
</dbReference>
<dbReference type="PANTHER" id="PTHR35006">
    <property type="entry name" value="GLYOXALASE FAMILY PROTEIN (AFU_ORTHOLOGUE AFUA_5G14830)"/>
    <property type="match status" value="1"/>
</dbReference>
<dbReference type="CDD" id="cd07262">
    <property type="entry name" value="VOC_like"/>
    <property type="match status" value="1"/>
</dbReference>
<evidence type="ECO:0000313" key="3">
    <source>
        <dbReference type="Proteomes" id="UP000715965"/>
    </source>
</evidence>
<reference evidence="2 3" key="1">
    <citation type="submission" date="2020-10" db="EMBL/GenBank/DDBJ databases">
        <title>Draft genome of Ramlibacter aquaticus LMG 30558.</title>
        <authorList>
            <person name="Props R."/>
        </authorList>
    </citation>
    <scope>NUCLEOTIDE SEQUENCE [LARGE SCALE GENOMIC DNA]</scope>
    <source>
        <strain evidence="2 3">LMG 30558</strain>
    </source>
</reference>
<dbReference type="Gene3D" id="3.10.180.10">
    <property type="entry name" value="2,3-Dihydroxybiphenyl 1,2-Dioxygenase, domain 1"/>
    <property type="match status" value="1"/>
</dbReference>
<comment type="caution">
    <text evidence="2">The sequence shown here is derived from an EMBL/GenBank/DDBJ whole genome shotgun (WGS) entry which is preliminary data.</text>
</comment>